<evidence type="ECO:0000313" key="3">
    <source>
        <dbReference type="EMBL" id="GAA3008223.1"/>
    </source>
</evidence>
<evidence type="ECO:0000313" key="4">
    <source>
        <dbReference type="Proteomes" id="UP001499930"/>
    </source>
</evidence>
<keyword evidence="2" id="KW-0472">Membrane</keyword>
<feature type="region of interest" description="Disordered" evidence="1">
    <location>
        <begin position="63"/>
        <end position="99"/>
    </location>
</feature>
<keyword evidence="2" id="KW-0812">Transmembrane</keyword>
<evidence type="ECO:0000256" key="2">
    <source>
        <dbReference type="SAM" id="Phobius"/>
    </source>
</evidence>
<dbReference type="RefSeq" id="WP_344895339.1">
    <property type="nucleotide sequence ID" value="NZ_BAAAWD010000007.1"/>
</dbReference>
<evidence type="ECO:0000256" key="1">
    <source>
        <dbReference type="SAM" id="MobiDB-lite"/>
    </source>
</evidence>
<proteinExistence type="predicted"/>
<name>A0ABP6KFG0_9ACTN</name>
<dbReference type="EMBL" id="BAAAWD010000007">
    <property type="protein sequence ID" value="GAA3008223.1"/>
    <property type="molecule type" value="Genomic_DNA"/>
</dbReference>
<gene>
    <name evidence="3" type="ORF">GCM10017559_33160</name>
</gene>
<reference evidence="4" key="1">
    <citation type="journal article" date="2019" name="Int. J. Syst. Evol. Microbiol.">
        <title>The Global Catalogue of Microorganisms (GCM) 10K type strain sequencing project: providing services to taxonomists for standard genome sequencing and annotation.</title>
        <authorList>
            <consortium name="The Broad Institute Genomics Platform"/>
            <consortium name="The Broad Institute Genome Sequencing Center for Infectious Disease"/>
            <person name="Wu L."/>
            <person name="Ma J."/>
        </authorList>
    </citation>
    <scope>NUCLEOTIDE SEQUENCE [LARGE SCALE GENOMIC DNA]</scope>
    <source>
        <strain evidence="4">JCM 3106</strain>
    </source>
</reference>
<dbReference type="Proteomes" id="UP001499930">
    <property type="component" value="Unassembled WGS sequence"/>
</dbReference>
<sequence length="245" mass="26853">MLTLEDEIRRLMTEGTARMHAAPDLLGRVVRSSRIKRRRARAAVTAASVAALVVVAPSVADLTLGSPPTTGDRSTFPAVQEPPAIDDTPPAPTDPPDLGDLGDGREFGHVKVGYLPDGLRWSRRSVDLGDWYATSYNDKGDEKGFYRVEICMHEQENVRKVDDRVRAYRAEKDGAEVTVGDRSGYLVVQGVGEDGMKGTPTLFLRMSDRQWAEIRFSPVYAETFSGTEAVDVELKKIGEGLTSTL</sequence>
<organism evidence="3 4">
    <name type="scientific">Streptosporangium longisporum</name>
    <dbReference type="NCBI Taxonomy" id="46187"/>
    <lineage>
        <taxon>Bacteria</taxon>
        <taxon>Bacillati</taxon>
        <taxon>Actinomycetota</taxon>
        <taxon>Actinomycetes</taxon>
        <taxon>Streptosporangiales</taxon>
        <taxon>Streptosporangiaceae</taxon>
        <taxon>Streptosporangium</taxon>
    </lineage>
</organism>
<keyword evidence="2" id="KW-1133">Transmembrane helix</keyword>
<feature type="transmembrane region" description="Helical" evidence="2">
    <location>
        <begin position="40"/>
        <end position="60"/>
    </location>
</feature>
<accession>A0ABP6KFG0</accession>
<comment type="caution">
    <text evidence="3">The sequence shown here is derived from an EMBL/GenBank/DDBJ whole genome shotgun (WGS) entry which is preliminary data.</text>
</comment>
<protein>
    <submittedName>
        <fullName evidence="3">Uncharacterized protein</fullName>
    </submittedName>
</protein>
<keyword evidence="4" id="KW-1185">Reference proteome</keyword>